<evidence type="ECO:0000313" key="2">
    <source>
        <dbReference type="EMBL" id="GAA3015660.1"/>
    </source>
</evidence>
<name>A0ABP6KKT1_9ACTN</name>
<keyword evidence="1" id="KW-0732">Signal</keyword>
<organism evidence="2 3">
    <name type="scientific">Streptosporangium longisporum</name>
    <dbReference type="NCBI Taxonomy" id="46187"/>
    <lineage>
        <taxon>Bacteria</taxon>
        <taxon>Bacillati</taxon>
        <taxon>Actinomycetota</taxon>
        <taxon>Actinomycetes</taxon>
        <taxon>Streptosporangiales</taxon>
        <taxon>Streptosporangiaceae</taxon>
        <taxon>Streptosporangium</taxon>
    </lineage>
</organism>
<proteinExistence type="predicted"/>
<accession>A0ABP6KKT1</accession>
<feature type="signal peptide" evidence="1">
    <location>
        <begin position="1"/>
        <end position="22"/>
    </location>
</feature>
<dbReference type="RefSeq" id="WP_344898321.1">
    <property type="nucleotide sequence ID" value="NZ_BAAAWD010000012.1"/>
</dbReference>
<protein>
    <submittedName>
        <fullName evidence="2">Uncharacterized protein</fullName>
    </submittedName>
</protein>
<evidence type="ECO:0000256" key="1">
    <source>
        <dbReference type="SAM" id="SignalP"/>
    </source>
</evidence>
<gene>
    <name evidence="2" type="ORF">GCM10017559_44010</name>
</gene>
<feature type="chain" id="PRO_5046886222" evidence="1">
    <location>
        <begin position="23"/>
        <end position="100"/>
    </location>
</feature>
<keyword evidence="3" id="KW-1185">Reference proteome</keyword>
<sequence length="100" mass="10196">MRTRRLATAVLIAGGLTLGAMAAPATAATVSAGTVSAGTVSAGTVSAADSARLAESWYYAGNYRMRSFCANAGVRAVFNGALDFECRAAAGISFDLYLLH</sequence>
<dbReference type="Proteomes" id="UP001499930">
    <property type="component" value="Unassembled WGS sequence"/>
</dbReference>
<reference evidence="3" key="1">
    <citation type="journal article" date="2019" name="Int. J. Syst. Evol. Microbiol.">
        <title>The Global Catalogue of Microorganisms (GCM) 10K type strain sequencing project: providing services to taxonomists for standard genome sequencing and annotation.</title>
        <authorList>
            <consortium name="The Broad Institute Genomics Platform"/>
            <consortium name="The Broad Institute Genome Sequencing Center for Infectious Disease"/>
            <person name="Wu L."/>
            <person name="Ma J."/>
        </authorList>
    </citation>
    <scope>NUCLEOTIDE SEQUENCE [LARGE SCALE GENOMIC DNA]</scope>
    <source>
        <strain evidence="3">JCM 3106</strain>
    </source>
</reference>
<evidence type="ECO:0000313" key="3">
    <source>
        <dbReference type="Proteomes" id="UP001499930"/>
    </source>
</evidence>
<comment type="caution">
    <text evidence="2">The sequence shown here is derived from an EMBL/GenBank/DDBJ whole genome shotgun (WGS) entry which is preliminary data.</text>
</comment>
<dbReference type="EMBL" id="BAAAWD010000012">
    <property type="protein sequence ID" value="GAA3015660.1"/>
    <property type="molecule type" value="Genomic_DNA"/>
</dbReference>